<dbReference type="SUPFAM" id="SSF48371">
    <property type="entry name" value="ARM repeat"/>
    <property type="match status" value="1"/>
</dbReference>
<dbReference type="PROSITE" id="PS50077">
    <property type="entry name" value="HEAT_REPEAT"/>
    <property type="match status" value="1"/>
</dbReference>
<dbReference type="InterPro" id="IPR021133">
    <property type="entry name" value="HEAT_type_2"/>
</dbReference>
<dbReference type="Gene3D" id="1.25.10.10">
    <property type="entry name" value="Leucine-rich Repeat Variant"/>
    <property type="match status" value="1"/>
</dbReference>
<evidence type="ECO:0000313" key="2">
    <source>
        <dbReference type="EMBL" id="QDU42547.1"/>
    </source>
</evidence>
<feature type="signal peptide" evidence="1">
    <location>
        <begin position="1"/>
        <end position="21"/>
    </location>
</feature>
<organism evidence="2 3">
    <name type="scientific">Symmachiella dynata</name>
    <dbReference type="NCBI Taxonomy" id="2527995"/>
    <lineage>
        <taxon>Bacteria</taxon>
        <taxon>Pseudomonadati</taxon>
        <taxon>Planctomycetota</taxon>
        <taxon>Planctomycetia</taxon>
        <taxon>Planctomycetales</taxon>
        <taxon>Planctomycetaceae</taxon>
        <taxon>Symmachiella</taxon>
    </lineage>
</organism>
<keyword evidence="1" id="KW-0732">Signal</keyword>
<dbReference type="EMBL" id="CP036276">
    <property type="protein sequence ID" value="QDU42547.1"/>
    <property type="molecule type" value="Genomic_DNA"/>
</dbReference>
<accession>A0A517ZJE6</accession>
<evidence type="ECO:0000256" key="1">
    <source>
        <dbReference type="SAM" id="SignalP"/>
    </source>
</evidence>
<dbReference type="Proteomes" id="UP000319383">
    <property type="component" value="Chromosome"/>
</dbReference>
<proteinExistence type="predicted"/>
<dbReference type="InterPro" id="IPR011989">
    <property type="entry name" value="ARM-like"/>
</dbReference>
<reference evidence="2 3" key="1">
    <citation type="submission" date="2019-02" db="EMBL/GenBank/DDBJ databases">
        <title>Deep-cultivation of Planctomycetes and their phenomic and genomic characterization uncovers novel biology.</title>
        <authorList>
            <person name="Wiegand S."/>
            <person name="Jogler M."/>
            <person name="Boedeker C."/>
            <person name="Pinto D."/>
            <person name="Vollmers J."/>
            <person name="Rivas-Marin E."/>
            <person name="Kohn T."/>
            <person name="Peeters S.H."/>
            <person name="Heuer A."/>
            <person name="Rast P."/>
            <person name="Oberbeckmann S."/>
            <person name="Bunk B."/>
            <person name="Jeske O."/>
            <person name="Meyerdierks A."/>
            <person name="Storesund J.E."/>
            <person name="Kallscheuer N."/>
            <person name="Luecker S."/>
            <person name="Lage O.M."/>
            <person name="Pohl T."/>
            <person name="Merkel B.J."/>
            <person name="Hornburger P."/>
            <person name="Mueller R.-W."/>
            <person name="Bruemmer F."/>
            <person name="Labrenz M."/>
            <person name="Spormann A.M."/>
            <person name="Op den Camp H."/>
            <person name="Overmann J."/>
            <person name="Amann R."/>
            <person name="Jetten M.S.M."/>
            <person name="Mascher T."/>
            <person name="Medema M.H."/>
            <person name="Devos D.P."/>
            <person name="Kaster A.-K."/>
            <person name="Ovreas L."/>
            <person name="Rohde M."/>
            <person name="Galperin M.Y."/>
            <person name="Jogler C."/>
        </authorList>
    </citation>
    <scope>NUCLEOTIDE SEQUENCE [LARGE SCALE GENOMIC DNA]</scope>
    <source>
        <strain evidence="2 3">Mal52</strain>
    </source>
</reference>
<sequence length="398" mass="43806" precursor="true">MRCLILFALLLSLFVATPSYGQEPDLAELIQLEKWLTDLSGAPQERRQAKENLEGILDSYPPSMTPVVFTPNIRSVISEYRRQAEPLIPQLIEMLDSDDMEDVNIALGVLGLTGPDAKAAIPKLKAMLFDKKTHDAEVAPLGLLVTLMYITPEDEPVMPLALQWLDGLPNKKRDRLVGALQENEESPVNLPNFPSRNSMLVWTYGFLSEIIIPHLLASGRTRVEVPSLLQATDKKYPPSVRSTALSILMTLQSEARAALPGLRKHLADSDPSIRYLTAIAILAIEQDAAAIPQITGALNLPPDERKEFETGAAKIVASGALRLKEVLDVNDVPPELMEGISGMLTHGNATHRRLGLIYLAEIGPEAKSVIPAIEKLRNDPDEETRRLVIKAMHAIKPQ</sequence>
<evidence type="ECO:0000313" key="3">
    <source>
        <dbReference type="Proteomes" id="UP000319383"/>
    </source>
</evidence>
<gene>
    <name evidence="2" type="ORF">Mal52_10100</name>
</gene>
<dbReference type="KEGG" id="sdyn:Mal52_10100"/>
<feature type="chain" id="PRO_5022074998" evidence="1">
    <location>
        <begin position="22"/>
        <end position="398"/>
    </location>
</feature>
<dbReference type="InterPro" id="IPR016024">
    <property type="entry name" value="ARM-type_fold"/>
</dbReference>
<dbReference type="AlphaFoldDB" id="A0A517ZJE6"/>
<protein>
    <submittedName>
        <fullName evidence="2">HEAT repeat protein</fullName>
    </submittedName>
</protein>
<keyword evidence="3" id="KW-1185">Reference proteome</keyword>
<name>A0A517ZJE6_9PLAN</name>